<reference evidence="2" key="1">
    <citation type="submission" date="2018-05" db="EMBL/GenBank/DDBJ databases">
        <authorList>
            <person name="Lanie J.A."/>
            <person name="Ng W.-L."/>
            <person name="Kazmierczak K.M."/>
            <person name="Andrzejewski T.M."/>
            <person name="Davidsen T.M."/>
            <person name="Wayne K.J."/>
            <person name="Tettelin H."/>
            <person name="Glass J.I."/>
            <person name="Rusch D."/>
            <person name="Podicherti R."/>
            <person name="Tsui H.-C.T."/>
            <person name="Winkler M.E."/>
        </authorList>
    </citation>
    <scope>NUCLEOTIDE SEQUENCE</scope>
</reference>
<keyword evidence="1" id="KW-0812">Transmembrane</keyword>
<evidence type="ECO:0000256" key="1">
    <source>
        <dbReference type="SAM" id="Phobius"/>
    </source>
</evidence>
<feature type="non-terminal residue" evidence="2">
    <location>
        <position position="46"/>
    </location>
</feature>
<organism evidence="2">
    <name type="scientific">marine metagenome</name>
    <dbReference type="NCBI Taxonomy" id="408172"/>
    <lineage>
        <taxon>unclassified sequences</taxon>
        <taxon>metagenomes</taxon>
        <taxon>ecological metagenomes</taxon>
    </lineage>
</organism>
<proteinExistence type="predicted"/>
<keyword evidence="1" id="KW-0472">Membrane</keyword>
<sequence length="46" mass="4819">MSLEDVADKADAWSEAIKKIVKSITAAAVALATAIGALLMWWPFGG</sequence>
<evidence type="ECO:0000313" key="2">
    <source>
        <dbReference type="EMBL" id="SVC27789.1"/>
    </source>
</evidence>
<accession>A0A382KU15</accession>
<dbReference type="EMBL" id="UINC01082742">
    <property type="protein sequence ID" value="SVC27789.1"/>
    <property type="molecule type" value="Genomic_DNA"/>
</dbReference>
<feature type="transmembrane region" description="Helical" evidence="1">
    <location>
        <begin position="24"/>
        <end position="44"/>
    </location>
</feature>
<keyword evidence="1" id="KW-1133">Transmembrane helix</keyword>
<name>A0A382KU15_9ZZZZ</name>
<protein>
    <submittedName>
        <fullName evidence="2">Uncharacterized protein</fullName>
    </submittedName>
</protein>
<gene>
    <name evidence="2" type="ORF">METZ01_LOCUS280643</name>
</gene>
<dbReference type="AlphaFoldDB" id="A0A382KU15"/>